<reference evidence="2" key="1">
    <citation type="submission" date="2020-08" db="EMBL/GenBank/DDBJ databases">
        <title>Multicomponent nature underlies the extraordinary mechanical properties of spider dragline silk.</title>
        <authorList>
            <person name="Kono N."/>
            <person name="Nakamura H."/>
            <person name="Mori M."/>
            <person name="Yoshida Y."/>
            <person name="Ohtoshi R."/>
            <person name="Malay A.D."/>
            <person name="Moran D.A.P."/>
            <person name="Tomita M."/>
            <person name="Numata K."/>
            <person name="Arakawa K."/>
        </authorList>
    </citation>
    <scope>NUCLEOTIDE SEQUENCE</scope>
</reference>
<organism evidence="2 3">
    <name type="scientific">Trichonephila inaurata madagascariensis</name>
    <dbReference type="NCBI Taxonomy" id="2747483"/>
    <lineage>
        <taxon>Eukaryota</taxon>
        <taxon>Metazoa</taxon>
        <taxon>Ecdysozoa</taxon>
        <taxon>Arthropoda</taxon>
        <taxon>Chelicerata</taxon>
        <taxon>Arachnida</taxon>
        <taxon>Araneae</taxon>
        <taxon>Araneomorphae</taxon>
        <taxon>Entelegynae</taxon>
        <taxon>Araneoidea</taxon>
        <taxon>Nephilidae</taxon>
        <taxon>Trichonephila</taxon>
        <taxon>Trichonephila inaurata</taxon>
    </lineage>
</organism>
<evidence type="ECO:0000313" key="3">
    <source>
        <dbReference type="Proteomes" id="UP000886998"/>
    </source>
</evidence>
<proteinExistence type="predicted"/>
<comment type="caution">
    <text evidence="2">The sequence shown here is derived from an EMBL/GenBank/DDBJ whole genome shotgun (WGS) entry which is preliminary data.</text>
</comment>
<protein>
    <recommendedName>
        <fullName evidence="1">DUF7041 domain-containing protein</fullName>
    </recommendedName>
</protein>
<evidence type="ECO:0000313" key="2">
    <source>
        <dbReference type="EMBL" id="GFY63790.1"/>
    </source>
</evidence>
<keyword evidence="3" id="KW-1185">Reference proteome</keyword>
<sequence length="97" mass="11374">MENNSENSKFEFKNDEKATDSIARVSKVPSFWIPDPRIWFLQIEAQFRNIKIIADRSKYDTVLSTIEAEILSQIFGYCYNSTTYLYPLISQEHIMLA</sequence>
<feature type="domain" description="DUF7041" evidence="1">
    <location>
        <begin position="28"/>
        <end position="74"/>
    </location>
</feature>
<dbReference type="EMBL" id="BMAV01014940">
    <property type="protein sequence ID" value="GFY63790.1"/>
    <property type="molecule type" value="Genomic_DNA"/>
</dbReference>
<dbReference type="PANTHER" id="PTHR33327">
    <property type="entry name" value="ENDONUCLEASE"/>
    <property type="match status" value="1"/>
</dbReference>
<name>A0A8X6Y0I6_9ARAC</name>
<gene>
    <name evidence="2" type="ORF">TNIN_285511</name>
</gene>
<accession>A0A8X6Y0I6</accession>
<evidence type="ECO:0000259" key="1">
    <source>
        <dbReference type="Pfam" id="PF23055"/>
    </source>
</evidence>
<dbReference type="Pfam" id="PF23055">
    <property type="entry name" value="DUF7041"/>
    <property type="match status" value="1"/>
</dbReference>
<dbReference type="AlphaFoldDB" id="A0A8X6Y0I6"/>
<dbReference type="OrthoDB" id="6426556at2759"/>
<dbReference type="Proteomes" id="UP000886998">
    <property type="component" value="Unassembled WGS sequence"/>
</dbReference>
<dbReference type="PANTHER" id="PTHR33327:SF3">
    <property type="entry name" value="RNA-DIRECTED DNA POLYMERASE"/>
    <property type="match status" value="1"/>
</dbReference>
<dbReference type="InterPro" id="IPR055469">
    <property type="entry name" value="DUF7041"/>
</dbReference>